<dbReference type="InterPro" id="IPR019489">
    <property type="entry name" value="Clp_ATPase_C"/>
</dbReference>
<evidence type="ECO:0000313" key="5">
    <source>
        <dbReference type="Proteomes" id="UP000287651"/>
    </source>
</evidence>
<sequence>MVYFSERCFGAPVRANMRSGGLTNALATSSLLESVSSNNNFNLQEKFVGRFPILVSLSSLSEDQLVQVLTEPKNALGRQYRKLFSMNNVKLHFTDTALRLIAKRAMAKNTGARGLRAILESILIEAMFEIPDVKTGGERIDAVVVDEEAVGSADKPGCGGAKILHGDNALERYLSEKDKSSRDLVVEVVEGEMEGETELTSGAMSM</sequence>
<dbReference type="Gene3D" id="1.10.8.60">
    <property type="match status" value="1"/>
</dbReference>
<keyword evidence="1" id="KW-0547">Nucleotide-binding</keyword>
<evidence type="ECO:0000256" key="1">
    <source>
        <dbReference type="ARBA" id="ARBA00022741"/>
    </source>
</evidence>
<dbReference type="Pfam" id="PF10431">
    <property type="entry name" value="ClpB_D2-small"/>
    <property type="match status" value="1"/>
</dbReference>
<dbReference type="InterPro" id="IPR027417">
    <property type="entry name" value="P-loop_NTPase"/>
</dbReference>
<dbReference type="PANTHER" id="PTHR48102:SF7">
    <property type="entry name" value="ATP-DEPENDENT CLP PROTEASE ATP-BINDING SUBUNIT CLPX-LIKE, MITOCHONDRIAL"/>
    <property type="match status" value="1"/>
</dbReference>
<dbReference type="EMBL" id="AMZH03020049">
    <property type="protein sequence ID" value="RRT39600.1"/>
    <property type="molecule type" value="Genomic_DNA"/>
</dbReference>
<dbReference type="GO" id="GO:0016887">
    <property type="term" value="F:ATP hydrolysis activity"/>
    <property type="evidence" value="ECO:0007669"/>
    <property type="project" value="TreeGrafter"/>
</dbReference>
<evidence type="ECO:0000256" key="2">
    <source>
        <dbReference type="ARBA" id="ARBA00022840"/>
    </source>
</evidence>
<evidence type="ECO:0000313" key="4">
    <source>
        <dbReference type="EMBL" id="RRT39600.1"/>
    </source>
</evidence>
<proteinExistence type="predicted"/>
<dbReference type="SMART" id="SM01086">
    <property type="entry name" value="ClpB_D2-small"/>
    <property type="match status" value="1"/>
</dbReference>
<dbReference type="GO" id="GO:0005759">
    <property type="term" value="C:mitochondrial matrix"/>
    <property type="evidence" value="ECO:0007669"/>
    <property type="project" value="TreeGrafter"/>
</dbReference>
<accession>A0A426XJF7</accession>
<protein>
    <recommendedName>
        <fullName evidence="3">Clp ATPase C-terminal domain-containing protein</fullName>
    </recommendedName>
</protein>
<evidence type="ECO:0000259" key="3">
    <source>
        <dbReference type="SMART" id="SM01086"/>
    </source>
</evidence>
<dbReference type="AlphaFoldDB" id="A0A426XJF7"/>
<name>A0A426XJF7_ENSVE</name>
<feature type="domain" description="Clp ATPase C-terminal" evidence="3">
    <location>
        <begin position="60"/>
        <end position="150"/>
    </location>
</feature>
<keyword evidence="2" id="KW-0067">ATP-binding</keyword>
<dbReference type="GO" id="GO:0005524">
    <property type="term" value="F:ATP binding"/>
    <property type="evidence" value="ECO:0007669"/>
    <property type="project" value="UniProtKB-KW"/>
</dbReference>
<dbReference type="FunFam" id="1.10.8.60:FF:000002">
    <property type="entry name" value="ATP-dependent Clp protease ATP-binding subunit ClpX"/>
    <property type="match status" value="1"/>
</dbReference>
<reference evidence="4 5" key="1">
    <citation type="journal article" date="2014" name="Agronomy (Basel)">
        <title>A Draft Genome Sequence for Ensete ventricosum, the Drought-Tolerant Tree Against Hunger.</title>
        <authorList>
            <person name="Harrison J."/>
            <person name="Moore K.A."/>
            <person name="Paszkiewicz K."/>
            <person name="Jones T."/>
            <person name="Grant M."/>
            <person name="Ambacheew D."/>
            <person name="Muzemil S."/>
            <person name="Studholme D.J."/>
        </authorList>
    </citation>
    <scope>NUCLEOTIDE SEQUENCE [LARGE SCALE GENOMIC DNA]</scope>
</reference>
<comment type="caution">
    <text evidence="4">The sequence shown here is derived from an EMBL/GenBank/DDBJ whole genome shotgun (WGS) entry which is preliminary data.</text>
</comment>
<dbReference type="Proteomes" id="UP000287651">
    <property type="component" value="Unassembled WGS sequence"/>
</dbReference>
<dbReference type="PANTHER" id="PTHR48102">
    <property type="entry name" value="ATP-DEPENDENT CLP PROTEASE ATP-BINDING SUBUNIT CLPX-LIKE, MITOCHONDRIAL-RELATED"/>
    <property type="match status" value="1"/>
</dbReference>
<dbReference type="GO" id="GO:0051603">
    <property type="term" value="P:proteolysis involved in protein catabolic process"/>
    <property type="evidence" value="ECO:0007669"/>
    <property type="project" value="TreeGrafter"/>
</dbReference>
<gene>
    <name evidence="4" type="ORF">B296_00023040</name>
</gene>
<dbReference type="InterPro" id="IPR050052">
    <property type="entry name" value="ATP-dep_Clp_protease_ClpX"/>
</dbReference>
<organism evidence="4 5">
    <name type="scientific">Ensete ventricosum</name>
    <name type="common">Abyssinian banana</name>
    <name type="synonym">Musa ensete</name>
    <dbReference type="NCBI Taxonomy" id="4639"/>
    <lineage>
        <taxon>Eukaryota</taxon>
        <taxon>Viridiplantae</taxon>
        <taxon>Streptophyta</taxon>
        <taxon>Embryophyta</taxon>
        <taxon>Tracheophyta</taxon>
        <taxon>Spermatophyta</taxon>
        <taxon>Magnoliopsida</taxon>
        <taxon>Liliopsida</taxon>
        <taxon>Zingiberales</taxon>
        <taxon>Musaceae</taxon>
        <taxon>Ensete</taxon>
    </lineage>
</organism>
<dbReference type="SUPFAM" id="SSF52540">
    <property type="entry name" value="P-loop containing nucleoside triphosphate hydrolases"/>
    <property type="match status" value="1"/>
</dbReference>